<dbReference type="PANTHER" id="PTHR43791">
    <property type="entry name" value="PERMEASE-RELATED"/>
    <property type="match status" value="1"/>
</dbReference>
<organism evidence="8 9">
    <name type="scientific">Rhizoctonia solani</name>
    <dbReference type="NCBI Taxonomy" id="456999"/>
    <lineage>
        <taxon>Eukaryota</taxon>
        <taxon>Fungi</taxon>
        <taxon>Dikarya</taxon>
        <taxon>Basidiomycota</taxon>
        <taxon>Agaricomycotina</taxon>
        <taxon>Agaricomycetes</taxon>
        <taxon>Cantharellales</taxon>
        <taxon>Ceratobasidiaceae</taxon>
        <taxon>Rhizoctonia</taxon>
    </lineage>
</organism>
<dbReference type="GO" id="GO:0022857">
    <property type="term" value="F:transmembrane transporter activity"/>
    <property type="evidence" value="ECO:0007669"/>
    <property type="project" value="InterPro"/>
</dbReference>
<sequence>MESTHYEVAGEKGVQALHEKRDSVHSIETGAASSGVGFTPEDTKRLLGKLDRRILPWMAGLFLLSYLDRSNIGNARLDGLEKDLGLHGLQFNNALAIFYPFYVISEVPSNMILKRTRASFWFAFLMVSWGTIMTLMGLVKNYTGLMIARTFLGIAEGGLFPGIAFYITLWYQRSETGARMAIYYAAATVAGAFGGLLARGISEMSGVGGLKGWSWIFTLEGLLTIIIGKSINTARLSNIADNVLWNTAVVAYFFIPDHPSTAPFLTPAEQAEVVRRLDDDNCHLSRDNDMEFFWDAVKDWKTYAYMLIFIACTTPTYSLALFLPTIISNMGYTAERSQLLSVPPYVLACILTVTAGITADRLRTRGRFMVGCFLLSIVGFAMLIGSTAPAVQYTAVFVASAGAFPNVAMCMSWCGNNFGGAMKRSVAIAMVVAFGNLGGLIASYTYISRNAPRYYSGHGTLIGVLALGAATALIVHIYCRRENKRRDRVYKAPELYTEDELKNESRKGDSATFFRFVD</sequence>
<dbReference type="PROSITE" id="PS50850">
    <property type="entry name" value="MFS"/>
    <property type="match status" value="1"/>
</dbReference>
<evidence type="ECO:0000256" key="3">
    <source>
        <dbReference type="ARBA" id="ARBA00022692"/>
    </source>
</evidence>
<dbReference type="PANTHER" id="PTHR43791:SF57">
    <property type="entry name" value="MAJOR FACILITATOR SUPERFAMILY (MFS) PROFILE DOMAIN-CONTAINING PROTEIN"/>
    <property type="match status" value="1"/>
</dbReference>
<proteinExistence type="predicted"/>
<dbReference type="SUPFAM" id="SSF103473">
    <property type="entry name" value="MFS general substrate transporter"/>
    <property type="match status" value="1"/>
</dbReference>
<feature type="transmembrane region" description="Helical" evidence="6">
    <location>
        <begin position="390"/>
        <end position="414"/>
    </location>
</feature>
<dbReference type="InterPro" id="IPR011701">
    <property type="entry name" value="MFS"/>
</dbReference>
<gene>
    <name evidence="8" type="ORF">RSOLAG22IIIB_06248</name>
</gene>
<dbReference type="InterPro" id="IPR036259">
    <property type="entry name" value="MFS_trans_sf"/>
</dbReference>
<evidence type="ECO:0000256" key="2">
    <source>
        <dbReference type="ARBA" id="ARBA00022448"/>
    </source>
</evidence>
<dbReference type="AlphaFoldDB" id="A0A0K6GDA8"/>
<feature type="transmembrane region" description="Helical" evidence="6">
    <location>
        <begin position="366"/>
        <end position="384"/>
    </location>
</feature>
<feature type="domain" description="Major facilitator superfamily (MFS) profile" evidence="7">
    <location>
        <begin position="54"/>
        <end position="484"/>
    </location>
</feature>
<feature type="transmembrane region" description="Helical" evidence="6">
    <location>
        <begin position="459"/>
        <end position="479"/>
    </location>
</feature>
<name>A0A0K6GDA8_9AGAM</name>
<evidence type="ECO:0000256" key="5">
    <source>
        <dbReference type="ARBA" id="ARBA00023136"/>
    </source>
</evidence>
<keyword evidence="3 6" id="KW-0812">Transmembrane</keyword>
<accession>A0A0K6GDA8</accession>
<feature type="transmembrane region" description="Helical" evidence="6">
    <location>
        <begin position="213"/>
        <end position="231"/>
    </location>
</feature>
<dbReference type="Gene3D" id="1.20.1250.20">
    <property type="entry name" value="MFS general substrate transporter like domains"/>
    <property type="match status" value="2"/>
</dbReference>
<feature type="transmembrane region" description="Helical" evidence="6">
    <location>
        <begin position="303"/>
        <end position="327"/>
    </location>
</feature>
<evidence type="ECO:0000256" key="4">
    <source>
        <dbReference type="ARBA" id="ARBA00022989"/>
    </source>
</evidence>
<reference evidence="8 9" key="1">
    <citation type="submission" date="2015-07" db="EMBL/GenBank/DDBJ databases">
        <authorList>
            <person name="Noorani M."/>
        </authorList>
    </citation>
    <scope>NUCLEOTIDE SEQUENCE [LARGE SCALE GENOMIC DNA]</scope>
    <source>
        <strain evidence="8">BBA 69670</strain>
    </source>
</reference>
<evidence type="ECO:0000313" key="9">
    <source>
        <dbReference type="Proteomes" id="UP000044841"/>
    </source>
</evidence>
<dbReference type="Pfam" id="PF07690">
    <property type="entry name" value="MFS_1"/>
    <property type="match status" value="1"/>
</dbReference>
<feature type="transmembrane region" description="Helical" evidence="6">
    <location>
        <begin position="120"/>
        <end position="139"/>
    </location>
</feature>
<feature type="transmembrane region" description="Helical" evidence="6">
    <location>
        <begin position="339"/>
        <end position="359"/>
    </location>
</feature>
<feature type="transmembrane region" description="Helical" evidence="6">
    <location>
        <begin position="181"/>
        <end position="201"/>
    </location>
</feature>
<keyword evidence="2" id="KW-0813">Transport</keyword>
<keyword evidence="5 6" id="KW-0472">Membrane</keyword>
<keyword evidence="4 6" id="KW-1133">Transmembrane helix</keyword>
<keyword evidence="9" id="KW-1185">Reference proteome</keyword>
<feature type="transmembrane region" description="Helical" evidence="6">
    <location>
        <begin position="426"/>
        <end position="447"/>
    </location>
</feature>
<evidence type="ECO:0000256" key="6">
    <source>
        <dbReference type="SAM" id="Phobius"/>
    </source>
</evidence>
<protein>
    <submittedName>
        <fullName evidence="8">Putative transporter C757,13 [Schizosaccharomyces pombe 972h-]</fullName>
    </submittedName>
</protein>
<dbReference type="FunFam" id="1.20.1250.20:FF:000068">
    <property type="entry name" value="MFS general substrate transporter"/>
    <property type="match status" value="1"/>
</dbReference>
<feature type="transmembrane region" description="Helical" evidence="6">
    <location>
        <begin position="151"/>
        <end position="169"/>
    </location>
</feature>
<comment type="subcellular location">
    <subcellularLocation>
        <location evidence="1">Membrane</location>
        <topology evidence="1">Multi-pass membrane protein</topology>
    </subcellularLocation>
</comment>
<dbReference type="InterPro" id="IPR020846">
    <property type="entry name" value="MFS_dom"/>
</dbReference>
<dbReference type="Proteomes" id="UP000044841">
    <property type="component" value="Unassembled WGS sequence"/>
</dbReference>
<dbReference type="FunFam" id="1.20.1250.20:FF:000034">
    <property type="entry name" value="MFS general substrate transporter"/>
    <property type="match status" value="1"/>
</dbReference>
<dbReference type="GO" id="GO:0016020">
    <property type="term" value="C:membrane"/>
    <property type="evidence" value="ECO:0007669"/>
    <property type="project" value="UniProtKB-SubCell"/>
</dbReference>
<evidence type="ECO:0000313" key="8">
    <source>
        <dbReference type="EMBL" id="CUA76384.1"/>
    </source>
</evidence>
<evidence type="ECO:0000256" key="1">
    <source>
        <dbReference type="ARBA" id="ARBA00004141"/>
    </source>
</evidence>
<dbReference type="EMBL" id="CYGV01001678">
    <property type="protein sequence ID" value="CUA76384.1"/>
    <property type="molecule type" value="Genomic_DNA"/>
</dbReference>
<evidence type="ECO:0000259" key="7">
    <source>
        <dbReference type="PROSITE" id="PS50850"/>
    </source>
</evidence>